<feature type="domain" description="SWIM-type" evidence="6">
    <location>
        <begin position="20"/>
        <end position="56"/>
    </location>
</feature>
<organism evidence="7 8">
    <name type="scientific">Panicum hallii var. hallii</name>
    <dbReference type="NCBI Taxonomy" id="1504633"/>
    <lineage>
        <taxon>Eukaryota</taxon>
        <taxon>Viridiplantae</taxon>
        <taxon>Streptophyta</taxon>
        <taxon>Embryophyta</taxon>
        <taxon>Tracheophyta</taxon>
        <taxon>Spermatophyta</taxon>
        <taxon>Magnoliopsida</taxon>
        <taxon>Liliopsida</taxon>
        <taxon>Poales</taxon>
        <taxon>Poaceae</taxon>
        <taxon>PACMAD clade</taxon>
        <taxon>Panicoideae</taxon>
        <taxon>Panicodae</taxon>
        <taxon>Paniceae</taxon>
        <taxon>Panicinae</taxon>
        <taxon>Panicum</taxon>
        <taxon>Panicum sect. Panicum</taxon>
    </lineage>
</organism>
<reference evidence="7 8" key="1">
    <citation type="submission" date="2018-04" db="EMBL/GenBank/DDBJ databases">
        <title>WGS assembly of Panicum hallii var. hallii HAL2.</title>
        <authorList>
            <person name="Lovell J."/>
            <person name="Jenkins J."/>
            <person name="Lowry D."/>
            <person name="Mamidi S."/>
            <person name="Sreedasyam A."/>
            <person name="Weng X."/>
            <person name="Barry K."/>
            <person name="Bonette J."/>
            <person name="Campitelli B."/>
            <person name="Daum C."/>
            <person name="Gordon S."/>
            <person name="Gould B."/>
            <person name="Lipzen A."/>
            <person name="MacQueen A."/>
            <person name="Palacio-Mejia J."/>
            <person name="Plott C."/>
            <person name="Shakirov E."/>
            <person name="Shu S."/>
            <person name="Yoshinaga Y."/>
            <person name="Zane M."/>
            <person name="Rokhsar D."/>
            <person name="Grimwood J."/>
            <person name="Schmutz J."/>
            <person name="Juenger T."/>
        </authorList>
    </citation>
    <scope>NUCLEOTIDE SEQUENCE [LARGE SCALE GENOMIC DNA]</scope>
    <source>
        <strain evidence="8">cv. HAL2</strain>
    </source>
</reference>
<keyword evidence="3" id="KW-0862">Zinc</keyword>
<dbReference type="InterPro" id="IPR007527">
    <property type="entry name" value="Znf_SWIM"/>
</dbReference>
<dbReference type="GO" id="GO:0008270">
    <property type="term" value="F:zinc ion binding"/>
    <property type="evidence" value="ECO:0007669"/>
    <property type="project" value="UniProtKB-KW"/>
</dbReference>
<keyword evidence="1" id="KW-0479">Metal-binding</keyword>
<evidence type="ECO:0000256" key="5">
    <source>
        <dbReference type="SAM" id="MobiDB-lite"/>
    </source>
</evidence>
<evidence type="ECO:0000256" key="4">
    <source>
        <dbReference type="PROSITE-ProRule" id="PRU00325"/>
    </source>
</evidence>
<dbReference type="OrthoDB" id="693193at2759"/>
<dbReference type="SMART" id="SM00575">
    <property type="entry name" value="ZnF_PMZ"/>
    <property type="match status" value="1"/>
</dbReference>
<proteinExistence type="predicted"/>
<keyword evidence="2 4" id="KW-0863">Zinc-finger</keyword>
<evidence type="ECO:0000259" key="6">
    <source>
        <dbReference type="PROSITE" id="PS50966"/>
    </source>
</evidence>
<evidence type="ECO:0000256" key="2">
    <source>
        <dbReference type="ARBA" id="ARBA00022771"/>
    </source>
</evidence>
<dbReference type="Proteomes" id="UP000244336">
    <property type="component" value="Chromosome 8"/>
</dbReference>
<keyword evidence="8" id="KW-1185">Reference proteome</keyword>
<evidence type="ECO:0000256" key="3">
    <source>
        <dbReference type="ARBA" id="ARBA00022833"/>
    </source>
</evidence>
<protein>
    <recommendedName>
        <fullName evidence="6">SWIM-type domain-containing protein</fullName>
    </recommendedName>
</protein>
<accession>A0A2T7CNY5</accession>
<dbReference type="EMBL" id="CM009756">
    <property type="protein sequence ID" value="PUZ45038.1"/>
    <property type="molecule type" value="Genomic_DNA"/>
</dbReference>
<dbReference type="STRING" id="1504633.A0A2T7CNY5"/>
<dbReference type="InterPro" id="IPR006564">
    <property type="entry name" value="Znf_PMZ"/>
</dbReference>
<dbReference type="Pfam" id="PF04434">
    <property type="entry name" value="SWIM"/>
    <property type="match status" value="1"/>
</dbReference>
<dbReference type="PANTHER" id="PTHR47718">
    <property type="entry name" value="OS01G0519700 PROTEIN"/>
    <property type="match status" value="1"/>
</dbReference>
<dbReference type="PROSITE" id="PS50966">
    <property type="entry name" value="ZF_SWIM"/>
    <property type="match status" value="1"/>
</dbReference>
<gene>
    <name evidence="7" type="ORF">GQ55_8G187800</name>
</gene>
<dbReference type="AlphaFoldDB" id="A0A2T7CNY5"/>
<sequence length="252" mass="28769">MQTNGELRTMRVADNSKKVRVVQLNTWTMFAFCSCMLFETHGIPCWHIIHALRSAKIDELPSIYILKRFRKDYKKEVVLSPDGIMLEERTKNPVDPVLQRLISDISNKIESLFIQAKNSLDAMQFLRDGVYALGDRIIDMVPAKEQSRIEEFEGCPIPMQVDIHLPNDIRSKGRIKRIKGHADKGQQQNKNEQRNKKVLQPRRCSACKGLDSDNSCIGGGSRYDINDWCLLNQNEQKLDAPGGLKELELSTA</sequence>
<name>A0A2T7CNY5_9POAL</name>
<feature type="region of interest" description="Disordered" evidence="5">
    <location>
        <begin position="178"/>
        <end position="198"/>
    </location>
</feature>
<evidence type="ECO:0000313" key="7">
    <source>
        <dbReference type="EMBL" id="PUZ45038.1"/>
    </source>
</evidence>
<dbReference type="Gramene" id="PUZ45038">
    <property type="protein sequence ID" value="PUZ45038"/>
    <property type="gene ID" value="GQ55_8G187800"/>
</dbReference>
<evidence type="ECO:0000313" key="8">
    <source>
        <dbReference type="Proteomes" id="UP000244336"/>
    </source>
</evidence>
<evidence type="ECO:0000256" key="1">
    <source>
        <dbReference type="ARBA" id="ARBA00022723"/>
    </source>
</evidence>